<protein>
    <submittedName>
        <fullName evidence="1">Uncharacterized protein</fullName>
    </submittedName>
</protein>
<organism evidence="1 2">
    <name type="scientific">Rhododendron molle</name>
    <name type="common">Chinese azalea</name>
    <name type="synonym">Azalea mollis</name>
    <dbReference type="NCBI Taxonomy" id="49168"/>
    <lineage>
        <taxon>Eukaryota</taxon>
        <taxon>Viridiplantae</taxon>
        <taxon>Streptophyta</taxon>
        <taxon>Embryophyta</taxon>
        <taxon>Tracheophyta</taxon>
        <taxon>Spermatophyta</taxon>
        <taxon>Magnoliopsida</taxon>
        <taxon>eudicotyledons</taxon>
        <taxon>Gunneridae</taxon>
        <taxon>Pentapetalae</taxon>
        <taxon>asterids</taxon>
        <taxon>Ericales</taxon>
        <taxon>Ericaceae</taxon>
        <taxon>Ericoideae</taxon>
        <taxon>Rhodoreae</taxon>
        <taxon>Rhododendron</taxon>
    </lineage>
</organism>
<accession>A0ACC0P985</accession>
<proteinExistence type="predicted"/>
<name>A0ACC0P985_RHOML</name>
<sequence>MVSLKLKKRLAASVLKCGEPCWIHPDEVDEISVANSLPQGFSALVNWPEKANRLHGKGLGNSVINSQICWPNKFEHELVDLIIRP</sequence>
<comment type="caution">
    <text evidence="1">The sequence shown here is derived from an EMBL/GenBank/DDBJ whole genome shotgun (WGS) entry which is preliminary data.</text>
</comment>
<dbReference type="Proteomes" id="UP001062846">
    <property type="component" value="Chromosome 4"/>
</dbReference>
<evidence type="ECO:0000313" key="2">
    <source>
        <dbReference type="Proteomes" id="UP001062846"/>
    </source>
</evidence>
<evidence type="ECO:0000313" key="1">
    <source>
        <dbReference type="EMBL" id="KAI8561721.1"/>
    </source>
</evidence>
<keyword evidence="2" id="KW-1185">Reference proteome</keyword>
<reference evidence="1" key="1">
    <citation type="submission" date="2022-02" db="EMBL/GenBank/DDBJ databases">
        <title>Plant Genome Project.</title>
        <authorList>
            <person name="Zhang R.-G."/>
        </authorList>
    </citation>
    <scope>NUCLEOTIDE SEQUENCE</scope>
    <source>
        <strain evidence="1">AT1</strain>
    </source>
</reference>
<dbReference type="EMBL" id="CM046391">
    <property type="protein sequence ID" value="KAI8561721.1"/>
    <property type="molecule type" value="Genomic_DNA"/>
</dbReference>
<gene>
    <name evidence="1" type="ORF">RHMOL_Rhmol04G0362900</name>
</gene>